<keyword evidence="6" id="KW-0255">Endonuclease</keyword>
<keyword evidence="4" id="KW-0540">Nuclease</keyword>
<proteinExistence type="inferred from homology"/>
<dbReference type="EC" id="3.1.26.4" evidence="3"/>
<evidence type="ECO:0000259" key="9">
    <source>
        <dbReference type="PROSITE" id="PS50879"/>
    </source>
</evidence>
<dbReference type="PROSITE" id="PS50879">
    <property type="entry name" value="RNASE_H_1"/>
    <property type="match status" value="1"/>
</dbReference>
<dbReference type="Gene3D" id="3.30.420.10">
    <property type="entry name" value="Ribonuclease H-like superfamily/Ribonuclease H"/>
    <property type="match status" value="1"/>
</dbReference>
<evidence type="ECO:0000256" key="6">
    <source>
        <dbReference type="ARBA" id="ARBA00022759"/>
    </source>
</evidence>
<evidence type="ECO:0000313" key="10">
    <source>
        <dbReference type="EMBL" id="KAK5940807.1"/>
    </source>
</evidence>
<evidence type="ECO:0000256" key="4">
    <source>
        <dbReference type="ARBA" id="ARBA00022722"/>
    </source>
</evidence>
<evidence type="ECO:0000256" key="3">
    <source>
        <dbReference type="ARBA" id="ARBA00012180"/>
    </source>
</evidence>
<evidence type="ECO:0000256" key="5">
    <source>
        <dbReference type="ARBA" id="ARBA00022723"/>
    </source>
</evidence>
<dbReference type="PANTHER" id="PTHR10642:SF26">
    <property type="entry name" value="RIBONUCLEASE H1"/>
    <property type="match status" value="1"/>
</dbReference>
<name>A0ABR0RKD5_9EURO</name>
<dbReference type="Proteomes" id="UP001334248">
    <property type="component" value="Unassembled WGS sequence"/>
</dbReference>
<comment type="similarity">
    <text evidence="2">Belongs to the RNase H family.</text>
</comment>
<sequence length="357" mass="40027">MGPFAGTVTINPRETALQIASSEHLRTEANRLVLWTDASVRSSFYNDSPYAAGISIVWRPSHTPHDWKNQTYGLRGHFTTGEAEFFAIAEAMRLAVEMVRDRTKRSGHNQPDQVVIYTDSQTSLVWISRYHHFSLSTRYRVARQRELAILKQRARALTKMGVNLELRYVPGHANVEGNVMADFFAKRASGSAAGYVVSEQYEQLEPAVDGYLGSRPPLASLARSQRVLHQRRLGKREAAPILNMRFRSSTRATNVGSSLSPTNRATSARMILSQRPLRPGKNMKKYRALMQSQLKKTVLPKTQPVPQRIPSLKIQDLRRTITIDGVTKQIMKRPPPPPPSASALPRPSSHAVEEARG</sequence>
<dbReference type="InterPro" id="IPR012337">
    <property type="entry name" value="RNaseH-like_sf"/>
</dbReference>
<reference evidence="10 11" key="1">
    <citation type="journal article" date="2023" name="Res Sq">
        <title>Genomic and morphological characterization of Knufia obscura isolated from the Mars 2020 spacecraft assembly facility.</title>
        <authorList>
            <person name="Chander A.M."/>
            <person name="Teixeira M.M."/>
            <person name="Singh N.K."/>
            <person name="Williams M.P."/>
            <person name="Parker C.W."/>
            <person name="Leo P."/>
            <person name="Stajich J.E."/>
            <person name="Torok T."/>
            <person name="Tighe S."/>
            <person name="Mason C.E."/>
            <person name="Venkateswaran K."/>
        </authorList>
    </citation>
    <scope>NUCLEOTIDE SEQUENCE [LARGE SCALE GENOMIC DNA]</scope>
    <source>
        <strain evidence="10 11">CCFEE 5817</strain>
    </source>
</reference>
<dbReference type="RefSeq" id="XP_064728897.1">
    <property type="nucleotide sequence ID" value="XM_064875632.1"/>
</dbReference>
<dbReference type="PANTHER" id="PTHR10642">
    <property type="entry name" value="RIBONUCLEASE H1"/>
    <property type="match status" value="1"/>
</dbReference>
<accession>A0ABR0RKD5</accession>
<protein>
    <recommendedName>
        <fullName evidence="3">ribonuclease H</fullName>
        <ecNumber evidence="3">3.1.26.4</ecNumber>
    </recommendedName>
</protein>
<dbReference type="EMBL" id="JAVHJV010000008">
    <property type="protein sequence ID" value="KAK5940807.1"/>
    <property type="molecule type" value="Genomic_DNA"/>
</dbReference>
<evidence type="ECO:0000313" key="11">
    <source>
        <dbReference type="Proteomes" id="UP001334248"/>
    </source>
</evidence>
<comment type="caution">
    <text evidence="10">The sequence shown here is derived from an EMBL/GenBank/DDBJ whole genome shotgun (WGS) entry which is preliminary data.</text>
</comment>
<gene>
    <name evidence="10" type="ORF">PMZ80_007224</name>
</gene>
<dbReference type="GeneID" id="90000673"/>
<comment type="catalytic activity">
    <reaction evidence="1">
        <text>Endonucleolytic cleavage to 5'-phosphomonoester.</text>
        <dbReference type="EC" id="3.1.26.4"/>
    </reaction>
</comment>
<evidence type="ECO:0000256" key="7">
    <source>
        <dbReference type="ARBA" id="ARBA00022801"/>
    </source>
</evidence>
<organism evidence="10 11">
    <name type="scientific">Knufia obscura</name>
    <dbReference type="NCBI Taxonomy" id="1635080"/>
    <lineage>
        <taxon>Eukaryota</taxon>
        <taxon>Fungi</taxon>
        <taxon>Dikarya</taxon>
        <taxon>Ascomycota</taxon>
        <taxon>Pezizomycotina</taxon>
        <taxon>Eurotiomycetes</taxon>
        <taxon>Chaetothyriomycetidae</taxon>
        <taxon>Chaetothyriales</taxon>
        <taxon>Trichomeriaceae</taxon>
        <taxon>Knufia</taxon>
    </lineage>
</organism>
<evidence type="ECO:0000256" key="1">
    <source>
        <dbReference type="ARBA" id="ARBA00000077"/>
    </source>
</evidence>
<dbReference type="SUPFAM" id="SSF53098">
    <property type="entry name" value="Ribonuclease H-like"/>
    <property type="match status" value="1"/>
</dbReference>
<dbReference type="InterPro" id="IPR002156">
    <property type="entry name" value="RNaseH_domain"/>
</dbReference>
<dbReference type="InterPro" id="IPR036397">
    <property type="entry name" value="RNaseH_sf"/>
</dbReference>
<dbReference type="Pfam" id="PF00075">
    <property type="entry name" value="RNase_H"/>
    <property type="match status" value="1"/>
</dbReference>
<feature type="region of interest" description="Disordered" evidence="8">
    <location>
        <begin position="325"/>
        <end position="357"/>
    </location>
</feature>
<dbReference type="CDD" id="cd09276">
    <property type="entry name" value="Rnase_HI_RT_non_LTR"/>
    <property type="match status" value="1"/>
</dbReference>
<feature type="domain" description="RNase H type-1" evidence="9">
    <location>
        <begin position="28"/>
        <end position="190"/>
    </location>
</feature>
<keyword evidence="7" id="KW-0378">Hydrolase</keyword>
<keyword evidence="11" id="KW-1185">Reference proteome</keyword>
<dbReference type="InterPro" id="IPR050092">
    <property type="entry name" value="RNase_H"/>
</dbReference>
<evidence type="ECO:0000256" key="8">
    <source>
        <dbReference type="SAM" id="MobiDB-lite"/>
    </source>
</evidence>
<evidence type="ECO:0000256" key="2">
    <source>
        <dbReference type="ARBA" id="ARBA00005300"/>
    </source>
</evidence>
<keyword evidence="5" id="KW-0479">Metal-binding</keyword>